<evidence type="ECO:0000256" key="5">
    <source>
        <dbReference type="ARBA" id="ARBA00022692"/>
    </source>
</evidence>
<keyword evidence="3" id="KW-0474">Menaquinone biosynthesis</keyword>
<gene>
    <name evidence="9" type="ORF">LREN565_0771</name>
</gene>
<dbReference type="GO" id="GO:0042371">
    <property type="term" value="P:vitamin K biosynthetic process"/>
    <property type="evidence" value="ECO:0007669"/>
    <property type="project" value="TreeGrafter"/>
</dbReference>
<evidence type="ECO:0000313" key="9">
    <source>
        <dbReference type="EMBL" id="SFZ87658.1"/>
    </source>
</evidence>
<dbReference type="CDD" id="cd13962">
    <property type="entry name" value="PT_UbiA_UBIAD1"/>
    <property type="match status" value="1"/>
</dbReference>
<keyword evidence="4 9" id="KW-0808">Transferase</keyword>
<feature type="transmembrane region" description="Helical" evidence="8">
    <location>
        <begin position="123"/>
        <end position="141"/>
    </location>
</feature>
<evidence type="ECO:0000256" key="3">
    <source>
        <dbReference type="ARBA" id="ARBA00022428"/>
    </source>
</evidence>
<comment type="subcellular location">
    <subcellularLocation>
        <location evidence="1">Membrane</location>
        <topology evidence="1">Multi-pass membrane protein</topology>
    </subcellularLocation>
</comment>
<sequence length="326" mass="37390">MSSKSTTKPMTFKLFLKFIRLNAKTASAIPLILGVLYAAYYFHTVNWLNTVIYFIAQMAIAFFVTGFNNVQDYRLAVDLKYRDTANIIGREHLSIRQALRLMLIFLVLACLLGLVLVWRTNLLLLFMGGAGIFVTIFYTYGPLPFSRFPVGECLAGIAEGFGVFFITVYVNVDFNQLLGLFFSWPNFRISGNLVWLLVLVLVGLPNILTNANVMFADNMSDLQQDIRNRRFTLPYYLGIKRSLWIYDVVMYSCFASVTICVLFRLLPIESLLVWLTFPHIKKNLHIFHQKQIKATTFETAIHNLMLFQGVQMIALALALGRDYFFN</sequence>
<evidence type="ECO:0000256" key="2">
    <source>
        <dbReference type="ARBA" id="ARBA00004863"/>
    </source>
</evidence>
<dbReference type="PANTHER" id="PTHR13929:SF0">
    <property type="entry name" value="UBIA PRENYLTRANSFERASE DOMAIN-CONTAINING PROTEIN 1"/>
    <property type="match status" value="1"/>
</dbReference>
<feature type="transmembrane region" description="Helical" evidence="8">
    <location>
        <begin position="192"/>
        <end position="215"/>
    </location>
</feature>
<name>A0A1K2I606_9LACO</name>
<comment type="pathway">
    <text evidence="2">Quinol/quinone metabolism; menaquinone biosynthesis.</text>
</comment>
<dbReference type="GO" id="GO:0004659">
    <property type="term" value="F:prenyltransferase activity"/>
    <property type="evidence" value="ECO:0007669"/>
    <property type="project" value="InterPro"/>
</dbReference>
<reference evidence="9" key="1">
    <citation type="submission" date="2016-11" db="EMBL/GenBank/DDBJ databases">
        <authorList>
            <person name="Jaros S."/>
            <person name="Januszkiewicz K."/>
            <person name="Wedrychowicz H."/>
        </authorList>
    </citation>
    <scope>NUCLEOTIDE SEQUENCE</scope>
    <source>
        <strain evidence="9">ACA-DC 565</strain>
    </source>
</reference>
<feature type="transmembrane region" description="Helical" evidence="8">
    <location>
        <begin position="243"/>
        <end position="266"/>
    </location>
</feature>
<dbReference type="InterPro" id="IPR000537">
    <property type="entry name" value="UbiA_prenyltransferase"/>
</dbReference>
<feature type="transmembrane region" description="Helical" evidence="8">
    <location>
        <begin position="153"/>
        <end position="172"/>
    </location>
</feature>
<evidence type="ECO:0000256" key="4">
    <source>
        <dbReference type="ARBA" id="ARBA00022679"/>
    </source>
</evidence>
<feature type="transmembrane region" description="Helical" evidence="8">
    <location>
        <begin position="47"/>
        <end position="67"/>
    </location>
</feature>
<dbReference type="Pfam" id="PF01040">
    <property type="entry name" value="UbiA"/>
    <property type="match status" value="1"/>
</dbReference>
<dbReference type="EMBL" id="LT634362">
    <property type="protein sequence ID" value="SFZ87658.1"/>
    <property type="molecule type" value="Genomic_DNA"/>
</dbReference>
<keyword evidence="7 8" id="KW-0472">Membrane</keyword>
<dbReference type="PANTHER" id="PTHR13929">
    <property type="entry name" value="1,4-DIHYDROXY-2-NAPHTHOATE OCTAPRENYLTRANSFERASE"/>
    <property type="match status" value="1"/>
</dbReference>
<accession>A0A1K2I606</accession>
<dbReference type="AlphaFoldDB" id="A0A1K2I606"/>
<feature type="transmembrane region" description="Helical" evidence="8">
    <location>
        <begin position="98"/>
        <end position="117"/>
    </location>
</feature>
<dbReference type="InterPro" id="IPR026046">
    <property type="entry name" value="UBIAD1"/>
</dbReference>
<dbReference type="Gene3D" id="1.10.357.140">
    <property type="entry name" value="UbiA prenyltransferase"/>
    <property type="match status" value="1"/>
</dbReference>
<dbReference type="UniPathway" id="UPA00079"/>
<organism evidence="9">
    <name type="scientific">Loigolactobacillus rennini</name>
    <dbReference type="NCBI Taxonomy" id="238013"/>
    <lineage>
        <taxon>Bacteria</taxon>
        <taxon>Bacillati</taxon>
        <taxon>Bacillota</taxon>
        <taxon>Bacilli</taxon>
        <taxon>Lactobacillales</taxon>
        <taxon>Lactobacillaceae</taxon>
        <taxon>Loigolactobacillus</taxon>
    </lineage>
</organism>
<dbReference type="InterPro" id="IPR044878">
    <property type="entry name" value="UbiA_sf"/>
</dbReference>
<evidence type="ECO:0000256" key="6">
    <source>
        <dbReference type="ARBA" id="ARBA00022989"/>
    </source>
</evidence>
<protein>
    <submittedName>
        <fullName evidence="9">Putative prenyltransferase, contains 1,4-dihydroxy-2-naphthoate octaprenyltransferase domain</fullName>
    </submittedName>
</protein>
<proteinExistence type="predicted"/>
<keyword evidence="6 8" id="KW-1133">Transmembrane helix</keyword>
<keyword evidence="5 8" id="KW-0812">Transmembrane</keyword>
<dbReference type="GO" id="GO:0016020">
    <property type="term" value="C:membrane"/>
    <property type="evidence" value="ECO:0007669"/>
    <property type="project" value="UniProtKB-SubCell"/>
</dbReference>
<dbReference type="GO" id="GO:0009234">
    <property type="term" value="P:menaquinone biosynthetic process"/>
    <property type="evidence" value="ECO:0007669"/>
    <property type="project" value="UniProtKB-UniPathway"/>
</dbReference>
<evidence type="ECO:0000256" key="7">
    <source>
        <dbReference type="ARBA" id="ARBA00023136"/>
    </source>
</evidence>
<evidence type="ECO:0000256" key="8">
    <source>
        <dbReference type="SAM" id="Phobius"/>
    </source>
</evidence>
<evidence type="ECO:0000256" key="1">
    <source>
        <dbReference type="ARBA" id="ARBA00004141"/>
    </source>
</evidence>
<feature type="transmembrane region" description="Helical" evidence="8">
    <location>
        <begin position="21"/>
        <end position="41"/>
    </location>
</feature>